<gene>
    <name evidence="1" type="ordered locus">Rumal_3388</name>
</gene>
<evidence type="ECO:0000313" key="2">
    <source>
        <dbReference type="Proteomes" id="UP000006919"/>
    </source>
</evidence>
<accession>E6UJK0</accession>
<dbReference type="HOGENOM" id="CLU_331174_0_0_9"/>
<keyword evidence="1" id="KW-0614">Plasmid</keyword>
<sequence>MKTMFQRFTAGIISSAIMFNISGLIPVVAIESSCNNMYSYALFAGSFEEDAVNISSSTFNLNGSICTNGDVISNCTINNIFESVEKDIPDLNNKISDRFFNEGSDNYSEDYTWVDTNISVNTPIICDGEIRLEGNILLNKSIMSTDEITVEGNTSTNNDIVLYSKNGDINFTSNNTNITGLIYAPNGSVIFNSDNVNLNNTIVIAQKICFNSSTVNINTNNEFIDFVNSKSESDGMNEDITPTIELFAACDYKNSSIDIEWESNVNAVYDILESEDNEIFNLVDEVYDRNSYSYAVNSFNKRKYIKIACNYGDRIVESNTIVIDPKDANVTVDVNNSLDIDDNSVATPFVLNSIGKDNNITIKSNYFECSGNISSANKIYISSNIRKEIGNKTENDNDFIYDSLNALFSDYNNTQSNKLEMTTDSYTIDEDGYFSNVNCCANDFKLNGNIYSDNQIMIDASSIISQQDDAQIIASKNGNITFNSDEFNYSGIIFAPNGYVEINSKEINFKGFIIASGILLDGENVIISESTDVFSSFYQLEQSYQQDTDKLIEDYYEKVEELKDDPENLNIINEYQYLRDSLEEKNILLSNQEISELFDKQTHPIFTKNVIKKAKSDFHPCNGIDKMYDVIRTSSTYTYNGKSYQYYSLSVSDKVSTKNPKLRCNYSPGIYLIGECTNPTRAKKLLNTAMKNLFGTGVSALLSCAGHPVAGKTLSVAIKTLFNYTPSPHDLYTTSANFLRLSDVCLNTTMKYTWVKYKGKWEFGYSCDRTSWKYSLTLGKLNKKTKLYDYTTRSYSFTNNGNYFKPYVAIKTVVDFKKMFGDDASSGNYDPIGYNKTTSYSIKDSDGKLKKTFSPLFIKNTIGLM</sequence>
<name>E6UJK0_RUMA7</name>
<dbReference type="KEGG" id="ral:Rumal_3388"/>
<dbReference type="AlphaFoldDB" id="E6UJK0"/>
<dbReference type="OrthoDB" id="645173at2"/>
<dbReference type="RefSeq" id="WP_013483396.1">
    <property type="nucleotide sequence ID" value="NC_014824.1"/>
</dbReference>
<dbReference type="Proteomes" id="UP000006919">
    <property type="component" value="Plasmid pRUMAL01"/>
</dbReference>
<organism evidence="1 2">
    <name type="scientific">Ruminococcus albus (strain ATCC 27210 / DSM 20455 / JCM 14654 / NCDO 2250 / 7)</name>
    <dbReference type="NCBI Taxonomy" id="697329"/>
    <lineage>
        <taxon>Bacteria</taxon>
        <taxon>Bacillati</taxon>
        <taxon>Bacillota</taxon>
        <taxon>Clostridia</taxon>
        <taxon>Eubacteriales</taxon>
        <taxon>Oscillospiraceae</taxon>
        <taxon>Ruminococcus</taxon>
    </lineage>
</organism>
<evidence type="ECO:0000313" key="1">
    <source>
        <dbReference type="EMBL" id="ADU23846.1"/>
    </source>
</evidence>
<dbReference type="EMBL" id="CP002404">
    <property type="protein sequence ID" value="ADU23846.1"/>
    <property type="molecule type" value="Genomic_DNA"/>
</dbReference>
<protein>
    <submittedName>
        <fullName evidence="1">Uncharacterized protein</fullName>
    </submittedName>
</protein>
<geneLocation type="plasmid" evidence="1 2">
    <name>pRUMAL01</name>
</geneLocation>
<proteinExistence type="predicted"/>
<reference evidence="2" key="1">
    <citation type="journal article" date="2011" name="J. Bacteriol.">
        <title>Complete genome of the cellulolytic ruminal bacterium Ruminococcus albus 7.</title>
        <authorList>
            <person name="Suen G."/>
            <person name="Stevenson D.M."/>
            <person name="Bruce D.C."/>
            <person name="Chertkov O."/>
            <person name="Copeland A."/>
            <person name="Cheng J.F."/>
            <person name="Detter C."/>
            <person name="Detter J.C."/>
            <person name="Goodwin L.A."/>
            <person name="Han C.S."/>
            <person name="Hauser L.J."/>
            <person name="Ivanova N.N."/>
            <person name="Kyrpides N.C."/>
            <person name="Land M.L."/>
            <person name="Lapidus A."/>
            <person name="Lucas S."/>
            <person name="Ovchinnikova G."/>
            <person name="Pitluck S."/>
            <person name="Tapia R."/>
            <person name="Woyke T."/>
            <person name="Boyum J."/>
            <person name="Mead D."/>
            <person name="Weimer P.J."/>
        </authorList>
    </citation>
    <scope>NUCLEOTIDE SEQUENCE [LARGE SCALE GENOMIC DNA]</scope>
    <source>
        <strain evidence="2">ATCC 27210 / DSM 20455 / JCM 14654 / NCDO 2250 / 7</strain>
        <plasmid evidence="2">pRUMAL01</plasmid>
    </source>
</reference>
<dbReference type="eggNOG" id="COG2304">
    <property type="taxonomic scope" value="Bacteria"/>
</dbReference>